<evidence type="ECO:0000256" key="9">
    <source>
        <dbReference type="ARBA" id="ARBA00049608"/>
    </source>
</evidence>
<feature type="region of interest" description="Disordered" evidence="11">
    <location>
        <begin position="1"/>
        <end position="23"/>
    </location>
</feature>
<dbReference type="Pfam" id="PF09756">
    <property type="entry name" value="DDRGK"/>
    <property type="match status" value="1"/>
</dbReference>
<comment type="function">
    <text evidence="9">Substrate adapter for ufmylation, the covalent attachment of the ubiquitin-like modifier UFM1 to substrate proteins. Required for ufmylation of Atg9; protects the nervous system during aging, possibly by stabilizing Atg9 and supporting its function.</text>
</comment>
<feature type="non-terminal residue" evidence="12">
    <location>
        <position position="1"/>
    </location>
</feature>
<evidence type="ECO:0000256" key="6">
    <source>
        <dbReference type="ARBA" id="ARBA00022824"/>
    </source>
</evidence>
<dbReference type="AlphaFoldDB" id="A0AAV2SJL9"/>
<accession>A0AAV2SJL9</accession>
<evidence type="ECO:0000256" key="10">
    <source>
        <dbReference type="ARBA" id="ARBA00049687"/>
    </source>
</evidence>
<comment type="similarity">
    <text evidence="2">Belongs to the DDRGK1 family.</text>
</comment>
<evidence type="ECO:0000256" key="7">
    <source>
        <dbReference type="ARBA" id="ARBA00022989"/>
    </source>
</evidence>
<dbReference type="InterPro" id="IPR019153">
    <property type="entry name" value="DDRGK_dom-contain"/>
</dbReference>
<evidence type="ECO:0000313" key="12">
    <source>
        <dbReference type="EMBL" id="CAL4196709.1"/>
    </source>
</evidence>
<keyword evidence="5" id="KW-0833">Ubl conjugation pathway</keyword>
<dbReference type="InterPro" id="IPR036388">
    <property type="entry name" value="WH-like_DNA-bd_sf"/>
</dbReference>
<dbReference type="InterPro" id="IPR036390">
    <property type="entry name" value="WH_DNA-bd_sf"/>
</dbReference>
<keyword evidence="13" id="KW-1185">Reference proteome</keyword>
<proteinExistence type="inferred from homology"/>
<keyword evidence="6" id="KW-0256">Endoplasmic reticulum</keyword>
<feature type="compositionally biased region" description="Acidic residues" evidence="11">
    <location>
        <begin position="1"/>
        <end position="11"/>
    </location>
</feature>
<keyword evidence="8" id="KW-0472">Membrane</keyword>
<organism evidence="12 13">
    <name type="scientific">Meganyctiphanes norvegica</name>
    <name type="common">Northern krill</name>
    <name type="synonym">Thysanopoda norvegica</name>
    <dbReference type="NCBI Taxonomy" id="48144"/>
    <lineage>
        <taxon>Eukaryota</taxon>
        <taxon>Metazoa</taxon>
        <taxon>Ecdysozoa</taxon>
        <taxon>Arthropoda</taxon>
        <taxon>Crustacea</taxon>
        <taxon>Multicrustacea</taxon>
        <taxon>Malacostraca</taxon>
        <taxon>Eumalacostraca</taxon>
        <taxon>Eucarida</taxon>
        <taxon>Euphausiacea</taxon>
        <taxon>Euphausiidae</taxon>
        <taxon>Meganyctiphanes</taxon>
    </lineage>
</organism>
<keyword evidence="7" id="KW-1133">Transmembrane helix</keyword>
<protein>
    <recommendedName>
        <fullName evidence="3">DDRGK domain-containing protein 1</fullName>
    </recommendedName>
</protein>
<dbReference type="SUPFAM" id="SSF46785">
    <property type="entry name" value="Winged helix' DNA-binding domain"/>
    <property type="match status" value="1"/>
</dbReference>
<dbReference type="GO" id="GO:0005789">
    <property type="term" value="C:endoplasmic reticulum membrane"/>
    <property type="evidence" value="ECO:0007669"/>
    <property type="project" value="UniProtKB-SubCell"/>
</dbReference>
<dbReference type="SMART" id="SM01128">
    <property type="entry name" value="DDRGK"/>
    <property type="match status" value="1"/>
</dbReference>
<comment type="subunit">
    <text evidence="10">Interacts with Atg9; the interaction is transient.</text>
</comment>
<dbReference type="InterPro" id="IPR050899">
    <property type="entry name" value="DDRGK_domain-containing"/>
</dbReference>
<feature type="compositionally biased region" description="Basic and acidic residues" evidence="11">
    <location>
        <begin position="12"/>
        <end position="23"/>
    </location>
</feature>
<dbReference type="GO" id="GO:0044389">
    <property type="term" value="F:ubiquitin-like protein ligase binding"/>
    <property type="evidence" value="ECO:0007669"/>
    <property type="project" value="TreeGrafter"/>
</dbReference>
<dbReference type="Proteomes" id="UP001497623">
    <property type="component" value="Unassembled WGS sequence"/>
</dbReference>
<evidence type="ECO:0000313" key="13">
    <source>
        <dbReference type="Proteomes" id="UP001497623"/>
    </source>
</evidence>
<dbReference type="FunFam" id="1.10.10.10:FF:000143">
    <property type="entry name" value="DDRGK domain-containing protein 1"/>
    <property type="match status" value="1"/>
</dbReference>
<evidence type="ECO:0000256" key="3">
    <source>
        <dbReference type="ARBA" id="ARBA00018218"/>
    </source>
</evidence>
<dbReference type="PANTHER" id="PTHR48176">
    <property type="entry name" value="DDRGK DOMAIN-CONTAINING PROTEIN 1"/>
    <property type="match status" value="1"/>
</dbReference>
<reference evidence="12 13" key="1">
    <citation type="submission" date="2024-05" db="EMBL/GenBank/DDBJ databases">
        <authorList>
            <person name="Wallberg A."/>
        </authorList>
    </citation>
    <scope>NUCLEOTIDE SEQUENCE [LARGE SCALE GENOMIC DNA]</scope>
</reference>
<gene>
    <name evidence="12" type="ORF">MNOR_LOCUS37200</name>
</gene>
<comment type="caution">
    <text evidence="12">The sequence shown here is derived from an EMBL/GenBank/DDBJ whole genome shotgun (WGS) entry which is preliminary data.</text>
</comment>
<sequence length="149" mass="17105">AAEEERQEEEEQREREEKEKRELDEYMAMKAQFSVEEEGFDDTQDEDQQKNLLQEFIDYVKNEKVVVLEDLAARFKLKTQAAIDRVNDLLQEGTLTGVIDDRGKFIYISQSELEAVAKFIRQRGRVSIADLAESSNSLITLVPEVASAS</sequence>
<keyword evidence="4" id="KW-0812">Transmembrane</keyword>
<name>A0AAV2SJL9_MEGNR</name>
<comment type="subcellular location">
    <subcellularLocation>
        <location evidence="1">Endoplasmic reticulum membrane</location>
        <topology evidence="1">Single-pass membrane protein</topology>
    </subcellularLocation>
</comment>
<evidence type="ECO:0000256" key="11">
    <source>
        <dbReference type="SAM" id="MobiDB-lite"/>
    </source>
</evidence>
<dbReference type="Gene3D" id="1.10.10.10">
    <property type="entry name" value="Winged helix-like DNA-binding domain superfamily/Winged helix DNA-binding domain"/>
    <property type="match status" value="1"/>
</dbReference>
<dbReference type="EMBL" id="CAXKWB010073078">
    <property type="protein sequence ID" value="CAL4196709.1"/>
    <property type="molecule type" value="Genomic_DNA"/>
</dbReference>
<evidence type="ECO:0000256" key="8">
    <source>
        <dbReference type="ARBA" id="ARBA00023136"/>
    </source>
</evidence>
<evidence type="ECO:0000256" key="1">
    <source>
        <dbReference type="ARBA" id="ARBA00004389"/>
    </source>
</evidence>
<evidence type="ECO:0000256" key="5">
    <source>
        <dbReference type="ARBA" id="ARBA00022786"/>
    </source>
</evidence>
<evidence type="ECO:0000256" key="2">
    <source>
        <dbReference type="ARBA" id="ARBA00009829"/>
    </source>
</evidence>
<dbReference type="PANTHER" id="PTHR48176:SF1">
    <property type="entry name" value="DDRGK DOMAIN-CONTAINING PROTEIN 1"/>
    <property type="match status" value="1"/>
</dbReference>
<evidence type="ECO:0000256" key="4">
    <source>
        <dbReference type="ARBA" id="ARBA00022692"/>
    </source>
</evidence>